<name>A0ABW2N847_9ACTN</name>
<comment type="caution">
    <text evidence="3">The sequence shown here is derived from an EMBL/GenBank/DDBJ whole genome shotgun (WGS) entry which is preliminary data.</text>
</comment>
<organism evidence="3 4">
    <name type="scientific">Nocardioides astragali</name>
    <dbReference type="NCBI Taxonomy" id="1776736"/>
    <lineage>
        <taxon>Bacteria</taxon>
        <taxon>Bacillati</taxon>
        <taxon>Actinomycetota</taxon>
        <taxon>Actinomycetes</taxon>
        <taxon>Propionibacteriales</taxon>
        <taxon>Nocardioidaceae</taxon>
        <taxon>Nocardioides</taxon>
    </lineage>
</organism>
<dbReference type="RefSeq" id="WP_255892038.1">
    <property type="nucleotide sequence ID" value="NZ_JAFMZM010000005.1"/>
</dbReference>
<proteinExistence type="predicted"/>
<evidence type="ECO:0000256" key="1">
    <source>
        <dbReference type="SAM" id="MobiDB-lite"/>
    </source>
</evidence>
<feature type="domain" description="DUF5709" evidence="2">
    <location>
        <begin position="143"/>
        <end position="191"/>
    </location>
</feature>
<sequence length="194" mass="20992">MSEISGEGPELYHGYSVDDEDQPQAYGDSLSDDRGLREPLDEGYSPPDRWSSGQGFGNTAYEAELGERLAQRLAQEEFEPDPYAWRAATPGLRGMQVGGQRAGDLAAFNPGLGEAIAERSVLHEWDTDPFGAPAGQEPYWGRQVGALRAGRLTSYDEGLRPDEDKDVVAFDIGIDGAGASAEEAAMHIIDDDLE</sequence>
<evidence type="ECO:0000313" key="3">
    <source>
        <dbReference type="EMBL" id="MFC7362231.1"/>
    </source>
</evidence>
<dbReference type="Pfam" id="PF18970">
    <property type="entry name" value="DUF5709"/>
    <property type="match status" value="1"/>
</dbReference>
<evidence type="ECO:0000313" key="4">
    <source>
        <dbReference type="Proteomes" id="UP001596524"/>
    </source>
</evidence>
<evidence type="ECO:0000259" key="2">
    <source>
        <dbReference type="Pfam" id="PF18970"/>
    </source>
</evidence>
<keyword evidence="4" id="KW-1185">Reference proteome</keyword>
<accession>A0ABW2N847</accession>
<gene>
    <name evidence="3" type="ORF">ACFQO6_18315</name>
</gene>
<feature type="compositionally biased region" description="Basic and acidic residues" evidence="1">
    <location>
        <begin position="31"/>
        <end position="40"/>
    </location>
</feature>
<protein>
    <submittedName>
        <fullName evidence="3">DUF5709 domain-containing protein</fullName>
    </submittedName>
</protein>
<feature type="region of interest" description="Disordered" evidence="1">
    <location>
        <begin position="1"/>
        <end position="62"/>
    </location>
</feature>
<dbReference type="InterPro" id="IPR043763">
    <property type="entry name" value="DUF5709"/>
</dbReference>
<dbReference type="Proteomes" id="UP001596524">
    <property type="component" value="Unassembled WGS sequence"/>
</dbReference>
<dbReference type="EMBL" id="JBHTCH010000021">
    <property type="protein sequence ID" value="MFC7362231.1"/>
    <property type="molecule type" value="Genomic_DNA"/>
</dbReference>
<reference evidence="4" key="1">
    <citation type="journal article" date="2019" name="Int. J. Syst. Evol. Microbiol.">
        <title>The Global Catalogue of Microorganisms (GCM) 10K type strain sequencing project: providing services to taxonomists for standard genome sequencing and annotation.</title>
        <authorList>
            <consortium name="The Broad Institute Genomics Platform"/>
            <consortium name="The Broad Institute Genome Sequencing Center for Infectious Disease"/>
            <person name="Wu L."/>
            <person name="Ma J."/>
        </authorList>
    </citation>
    <scope>NUCLEOTIDE SEQUENCE [LARGE SCALE GENOMIC DNA]</scope>
    <source>
        <strain evidence="4">FCH27</strain>
    </source>
</reference>